<keyword evidence="9" id="KW-1185">Reference proteome</keyword>
<dbReference type="SUPFAM" id="SSF88946">
    <property type="entry name" value="Sigma2 domain of RNA polymerase sigma factors"/>
    <property type="match status" value="1"/>
</dbReference>
<name>A0A193LJY9_9GAMM</name>
<evidence type="ECO:0000256" key="1">
    <source>
        <dbReference type="ARBA" id="ARBA00010641"/>
    </source>
</evidence>
<dbReference type="SUPFAM" id="SSF88659">
    <property type="entry name" value="Sigma3 and sigma4 domains of RNA polymerase sigma factors"/>
    <property type="match status" value="1"/>
</dbReference>
<protein>
    <recommendedName>
        <fullName evidence="10">RNA polymerase subunit sigma-24</fullName>
    </recommendedName>
</protein>
<dbReference type="EMBL" id="CP016268">
    <property type="protein sequence ID" value="ANO52771.1"/>
    <property type="molecule type" value="Genomic_DNA"/>
</dbReference>
<accession>A0A193LJY9</accession>
<dbReference type="Gene3D" id="1.10.10.10">
    <property type="entry name" value="Winged helix-like DNA-binding domain superfamily/Winged helix DNA-binding domain"/>
    <property type="match status" value="1"/>
</dbReference>
<dbReference type="CDD" id="cd06171">
    <property type="entry name" value="Sigma70_r4"/>
    <property type="match status" value="1"/>
</dbReference>
<reference evidence="8 9" key="1">
    <citation type="submission" date="2016-06" db="EMBL/GenBank/DDBJ databases">
        <title>Complete genome sequence of a deep-branching marine Gamma Proteobacterium Woeseia oceani type strain XK5.</title>
        <authorList>
            <person name="Mu D."/>
            <person name="Du Z."/>
        </authorList>
    </citation>
    <scope>NUCLEOTIDE SEQUENCE [LARGE SCALE GENOMIC DNA]</scope>
    <source>
        <strain evidence="8 9">XK5</strain>
    </source>
</reference>
<evidence type="ECO:0000313" key="9">
    <source>
        <dbReference type="Proteomes" id="UP000092695"/>
    </source>
</evidence>
<dbReference type="InterPro" id="IPR013249">
    <property type="entry name" value="RNA_pol_sigma70_r4_t2"/>
</dbReference>
<dbReference type="Pfam" id="PF04542">
    <property type="entry name" value="Sigma70_r2"/>
    <property type="match status" value="1"/>
</dbReference>
<dbReference type="GO" id="GO:0006352">
    <property type="term" value="P:DNA-templated transcription initiation"/>
    <property type="evidence" value="ECO:0007669"/>
    <property type="project" value="InterPro"/>
</dbReference>
<proteinExistence type="inferred from homology"/>
<evidence type="ECO:0000313" key="8">
    <source>
        <dbReference type="EMBL" id="ANO52771.1"/>
    </source>
</evidence>
<sequence length="178" mass="20286">MAAVLKRGNKPTQAEFHAAISSRSDRWFAACLRITRSRELAEDAVQDALLSAWNKREQFQQGAQLSTWIHRIAINSALQLIRKQRPGRFTALDMDIESEEESPEESKANIELAKTLTEACAHLSEIERVCFLLKHMEEWRLKEIAESLETNEGTVKQAIFRAVKKLRVRLGGLERNAS</sequence>
<evidence type="ECO:0000259" key="7">
    <source>
        <dbReference type="Pfam" id="PF08281"/>
    </source>
</evidence>
<dbReference type="InterPro" id="IPR036388">
    <property type="entry name" value="WH-like_DNA-bd_sf"/>
</dbReference>
<dbReference type="PANTHER" id="PTHR43133:SF8">
    <property type="entry name" value="RNA POLYMERASE SIGMA FACTOR HI_1459-RELATED"/>
    <property type="match status" value="1"/>
</dbReference>
<dbReference type="InterPro" id="IPR007627">
    <property type="entry name" value="RNA_pol_sigma70_r2"/>
</dbReference>
<dbReference type="OrthoDB" id="9784272at2"/>
<dbReference type="Proteomes" id="UP000092695">
    <property type="component" value="Chromosome"/>
</dbReference>
<dbReference type="Gene3D" id="1.10.1740.10">
    <property type="match status" value="1"/>
</dbReference>
<keyword evidence="2" id="KW-0805">Transcription regulation</keyword>
<dbReference type="GO" id="GO:0003677">
    <property type="term" value="F:DNA binding"/>
    <property type="evidence" value="ECO:0007669"/>
    <property type="project" value="UniProtKB-KW"/>
</dbReference>
<evidence type="ECO:0000256" key="3">
    <source>
        <dbReference type="ARBA" id="ARBA00023082"/>
    </source>
</evidence>
<keyword evidence="3" id="KW-0731">Sigma factor</keyword>
<feature type="domain" description="RNA polymerase sigma-70 region 2" evidence="6">
    <location>
        <begin position="28"/>
        <end position="85"/>
    </location>
</feature>
<dbReference type="NCBIfam" id="TIGR02937">
    <property type="entry name" value="sigma70-ECF"/>
    <property type="match status" value="1"/>
</dbReference>
<dbReference type="AlphaFoldDB" id="A0A193LJY9"/>
<evidence type="ECO:0000259" key="6">
    <source>
        <dbReference type="Pfam" id="PF04542"/>
    </source>
</evidence>
<dbReference type="Pfam" id="PF08281">
    <property type="entry name" value="Sigma70_r4_2"/>
    <property type="match status" value="1"/>
</dbReference>
<keyword evidence="5" id="KW-0804">Transcription</keyword>
<dbReference type="KEGG" id="woc:BA177_17665"/>
<gene>
    <name evidence="8" type="ORF">BA177_17665</name>
</gene>
<comment type="similarity">
    <text evidence="1">Belongs to the sigma-70 factor family. ECF subfamily.</text>
</comment>
<dbReference type="InterPro" id="IPR014284">
    <property type="entry name" value="RNA_pol_sigma-70_dom"/>
</dbReference>
<evidence type="ECO:0000256" key="5">
    <source>
        <dbReference type="ARBA" id="ARBA00023163"/>
    </source>
</evidence>
<evidence type="ECO:0008006" key="10">
    <source>
        <dbReference type="Google" id="ProtNLM"/>
    </source>
</evidence>
<dbReference type="GO" id="GO:0016987">
    <property type="term" value="F:sigma factor activity"/>
    <property type="evidence" value="ECO:0007669"/>
    <property type="project" value="UniProtKB-KW"/>
</dbReference>
<keyword evidence="4" id="KW-0238">DNA-binding</keyword>
<dbReference type="InterPro" id="IPR013324">
    <property type="entry name" value="RNA_pol_sigma_r3/r4-like"/>
</dbReference>
<dbReference type="InterPro" id="IPR039425">
    <property type="entry name" value="RNA_pol_sigma-70-like"/>
</dbReference>
<evidence type="ECO:0000256" key="4">
    <source>
        <dbReference type="ARBA" id="ARBA00023125"/>
    </source>
</evidence>
<dbReference type="PANTHER" id="PTHR43133">
    <property type="entry name" value="RNA POLYMERASE ECF-TYPE SIGMA FACTO"/>
    <property type="match status" value="1"/>
</dbReference>
<feature type="domain" description="RNA polymerase sigma factor 70 region 4 type 2" evidence="7">
    <location>
        <begin position="116"/>
        <end position="166"/>
    </location>
</feature>
<dbReference type="InterPro" id="IPR013325">
    <property type="entry name" value="RNA_pol_sigma_r2"/>
</dbReference>
<dbReference type="RefSeq" id="WP_068618419.1">
    <property type="nucleotide sequence ID" value="NZ_CP016268.1"/>
</dbReference>
<organism evidence="8 9">
    <name type="scientific">Woeseia oceani</name>
    <dbReference type="NCBI Taxonomy" id="1548547"/>
    <lineage>
        <taxon>Bacteria</taxon>
        <taxon>Pseudomonadati</taxon>
        <taxon>Pseudomonadota</taxon>
        <taxon>Gammaproteobacteria</taxon>
        <taxon>Woeseiales</taxon>
        <taxon>Woeseiaceae</taxon>
        <taxon>Woeseia</taxon>
    </lineage>
</organism>
<evidence type="ECO:0000256" key="2">
    <source>
        <dbReference type="ARBA" id="ARBA00023015"/>
    </source>
</evidence>
<dbReference type="STRING" id="1548547.BA177_17665"/>